<keyword evidence="3" id="KW-1185">Reference proteome</keyword>
<sequence>TTEPQPSVAPTGAGDREEQLMALFARQASLMGALAQSGGRQPDAPSLLADGGRDDGLGESSGMRLGGARGAAALELFRRQVQSSPQAVSALARRNRQLNMTGAASEEGMSDSTRNYFARNVPFGQARSSAFLVFGMAEVFDLMGRGAWHAAEAQLALLLCASEQAALREWRWTSAWLLTHLPEPPWTSIRQAPARGQIRPMSRLASPEWVAAAIGYTKGTLALEDAERKLAPAAAPRLVGGSNSLDVGIRWGFGLIRRLRGLRAAFGAFVRSSMHAAGFQEVATPAAGLLPCPPPFGWAAGAPPRGVRARRRWLRIHVEHMWVNAVVLALSHLHWGESRSCPPLARAGRPLSSSQSEMVSRLSRLVRPMCRPLQWQGGRVEADALLDYLLRAIHLPVGAVAPAPDCEMTTIDPSKAPFAKAECHFDPLAFLAPFAAAAFLEPRLLARDGPGAGPPARAVGPPARPAPARAARQAGKPGDLLEYLKQWDDVGRLELVDAADSPQSLRGTLCPVFKDASTQRVVFNRIARISSELPLGGFSRLTPSAAMLVDLEVPAGSVLRVWADDLQDFYPAFDCTYDMACTNDVALPLPTRLYEGFAALGRLRKRCRREGRELPEKVVPCHGGLIMGGLNAPDWACESHVRLLVQAGSFPPERPVLNRHLAPEGSAWEGVVLGDHFGLAVDAPGSRGARRAIEESFARAREGYAKAGLRVSAGKEVKDAAEATVIGAELLGHDRLVGASRARRLARAWMGLSMARGRRSTTLGLQRFLGMGLFAALFRRPTLSLLHHCYKEVDVDRNPHEVFDLSSAACNECALFAVLLPLMATDLSAGWGPHVLASDASHLAGASVKTPASAPTARAFWRQREQRGARTWLYPSGWAAMANPEDGAVPQDLEEDAAPPPGIVDPTASLIEYFDVLELCCGEEARLMGYLSGRGLRAGPRIDIKCRKCWDLVDSRLAEWIVWLIWQRRVKMTISQVPCTSFSIARHPRLRSRMRPWGFDPPSTPTHLGNVLFRVGMLALFAHLISGHGAALHEHPLTAYSWRTHIVEFLLTHKAVDRFDLSMCQFGAPWKKDTSLLVVRGSWLAPMARRCRGGHKHAVLEGGLTPKAALYPHGFCDELSKLIADNLDGPTPPPPAESSAPARAFEALWLNDYVGFAPWQLHCHRLFRKPLHVDLLEIDAACDAVDEQGLRFPDCKHNLLLDSRVSIGAISKGRSSSTAINKLLRRRAPLQLATGSYVGCHFAPTRLQPADIPSRTLRDPASALARGAEAPPPAPCWLAGLEAGGASAFRAWAALPLQRRQQSRWAWL</sequence>
<proteinExistence type="predicted"/>
<protein>
    <recommendedName>
        <fullName evidence="4">RNA-directed RNA polymerase</fullName>
    </recommendedName>
</protein>
<evidence type="ECO:0000256" key="1">
    <source>
        <dbReference type="SAM" id="MobiDB-lite"/>
    </source>
</evidence>
<comment type="caution">
    <text evidence="2">The sequence shown here is derived from an EMBL/GenBank/DDBJ whole genome shotgun (WGS) entry which is preliminary data.</text>
</comment>
<feature type="region of interest" description="Disordered" evidence="1">
    <location>
        <begin position="34"/>
        <end position="60"/>
    </location>
</feature>
<evidence type="ECO:0008006" key="4">
    <source>
        <dbReference type="Google" id="ProtNLM"/>
    </source>
</evidence>
<feature type="non-terminal residue" evidence="2">
    <location>
        <position position="1"/>
    </location>
</feature>
<evidence type="ECO:0000313" key="3">
    <source>
        <dbReference type="Proteomes" id="UP001189429"/>
    </source>
</evidence>
<gene>
    <name evidence="2" type="ORF">PCOR1329_LOCUS18951</name>
</gene>
<feature type="non-terminal residue" evidence="2">
    <location>
        <position position="1308"/>
    </location>
</feature>
<evidence type="ECO:0000313" key="2">
    <source>
        <dbReference type="EMBL" id="CAK0815770.1"/>
    </source>
</evidence>
<organism evidence="2 3">
    <name type="scientific">Prorocentrum cordatum</name>
    <dbReference type="NCBI Taxonomy" id="2364126"/>
    <lineage>
        <taxon>Eukaryota</taxon>
        <taxon>Sar</taxon>
        <taxon>Alveolata</taxon>
        <taxon>Dinophyceae</taxon>
        <taxon>Prorocentrales</taxon>
        <taxon>Prorocentraceae</taxon>
        <taxon>Prorocentrum</taxon>
    </lineage>
</organism>
<dbReference type="Proteomes" id="UP001189429">
    <property type="component" value="Unassembled WGS sequence"/>
</dbReference>
<accession>A0ABN9RA33</accession>
<feature type="region of interest" description="Disordered" evidence="1">
    <location>
        <begin position="450"/>
        <end position="472"/>
    </location>
</feature>
<reference evidence="2" key="1">
    <citation type="submission" date="2023-10" db="EMBL/GenBank/DDBJ databases">
        <authorList>
            <person name="Chen Y."/>
            <person name="Shah S."/>
            <person name="Dougan E. K."/>
            <person name="Thang M."/>
            <person name="Chan C."/>
        </authorList>
    </citation>
    <scope>NUCLEOTIDE SEQUENCE [LARGE SCALE GENOMIC DNA]</scope>
</reference>
<dbReference type="EMBL" id="CAUYUJ010006002">
    <property type="protein sequence ID" value="CAK0815770.1"/>
    <property type="molecule type" value="Genomic_DNA"/>
</dbReference>
<name>A0ABN9RA33_9DINO</name>